<feature type="domain" description="EamA" evidence="7">
    <location>
        <begin position="9"/>
        <end position="139"/>
    </location>
</feature>
<feature type="transmembrane region" description="Helical" evidence="6">
    <location>
        <begin position="221"/>
        <end position="244"/>
    </location>
</feature>
<comment type="subcellular location">
    <subcellularLocation>
        <location evidence="1">Membrane</location>
        <topology evidence="1">Multi-pass membrane protein</topology>
    </subcellularLocation>
</comment>
<dbReference type="PANTHER" id="PTHR32322:SF2">
    <property type="entry name" value="EAMA DOMAIN-CONTAINING PROTEIN"/>
    <property type="match status" value="1"/>
</dbReference>
<sequence>MSFKNTKQLGFLAALFSALAWSTTGIFVRFLKDFSALEIIAGRCCIGLIFILLFFLIRHYSLGKKLWKSKQAWGLGTLMACYFMLVVISYQIAPVAEVSILTNTTPLFALIYKRSKGLSISSQEMWGISLGMIGVILVVISGNSSPQFSSGTLHLLGDFMALLAGGAMAFYSILYKNIPEEKKPSSPLASFFTFFVGSAISLLIIGFSGDSGAIINSLDVNALYLFLALGILATLLPTLCYAYASSVLASVTVTSLRLLTPLLAAFLAIIFLDEIPGFLFWPGALILLMGLFLIIKSK</sequence>
<keyword evidence="3 6" id="KW-0812">Transmembrane</keyword>
<feature type="domain" description="EamA" evidence="7">
    <location>
        <begin position="156"/>
        <end position="295"/>
    </location>
</feature>
<proteinExistence type="inferred from homology"/>
<evidence type="ECO:0000256" key="5">
    <source>
        <dbReference type="ARBA" id="ARBA00023136"/>
    </source>
</evidence>
<feature type="transmembrane region" description="Helical" evidence="6">
    <location>
        <begin position="72"/>
        <end position="92"/>
    </location>
</feature>
<dbReference type="PANTHER" id="PTHR32322">
    <property type="entry name" value="INNER MEMBRANE TRANSPORTER"/>
    <property type="match status" value="1"/>
</dbReference>
<evidence type="ECO:0000313" key="8">
    <source>
        <dbReference type="EMBL" id="RXG26274.1"/>
    </source>
</evidence>
<dbReference type="RefSeq" id="WP_128763953.1">
    <property type="nucleotide sequence ID" value="NZ_JBHUOO010000004.1"/>
</dbReference>
<protein>
    <submittedName>
        <fullName evidence="8">EamA domain-containing membrane protein RarD</fullName>
    </submittedName>
</protein>
<dbReference type="InterPro" id="IPR000620">
    <property type="entry name" value="EamA_dom"/>
</dbReference>
<evidence type="ECO:0000259" key="7">
    <source>
        <dbReference type="Pfam" id="PF00892"/>
    </source>
</evidence>
<feature type="transmembrane region" description="Helical" evidence="6">
    <location>
        <begin position="155"/>
        <end position="175"/>
    </location>
</feature>
<dbReference type="Proteomes" id="UP000289859">
    <property type="component" value="Unassembled WGS sequence"/>
</dbReference>
<comment type="caution">
    <text evidence="8">The sequence shown here is derived from an EMBL/GenBank/DDBJ whole genome shotgun (WGS) entry which is preliminary data.</text>
</comment>
<feature type="transmembrane region" description="Helical" evidence="6">
    <location>
        <begin position="125"/>
        <end position="143"/>
    </location>
</feature>
<dbReference type="InterPro" id="IPR037185">
    <property type="entry name" value="EmrE-like"/>
</dbReference>
<dbReference type="SUPFAM" id="SSF103481">
    <property type="entry name" value="Multidrug resistance efflux transporter EmrE"/>
    <property type="match status" value="2"/>
</dbReference>
<name>A0A4V1KRV9_9FLAO</name>
<organism evidence="8 9">
    <name type="scientific">Leeuwenhoekiella polynyae</name>
    <dbReference type="NCBI Taxonomy" id="1550906"/>
    <lineage>
        <taxon>Bacteria</taxon>
        <taxon>Pseudomonadati</taxon>
        <taxon>Bacteroidota</taxon>
        <taxon>Flavobacteriia</taxon>
        <taxon>Flavobacteriales</taxon>
        <taxon>Flavobacteriaceae</taxon>
        <taxon>Leeuwenhoekiella</taxon>
    </lineage>
</organism>
<evidence type="ECO:0000256" key="6">
    <source>
        <dbReference type="SAM" id="Phobius"/>
    </source>
</evidence>
<gene>
    <name evidence="8" type="ORF">DSM02_268</name>
</gene>
<evidence type="ECO:0000313" key="9">
    <source>
        <dbReference type="Proteomes" id="UP000289859"/>
    </source>
</evidence>
<dbReference type="EMBL" id="QOVK01000001">
    <property type="protein sequence ID" value="RXG26274.1"/>
    <property type="molecule type" value="Genomic_DNA"/>
</dbReference>
<accession>A0A4V1KRV9</accession>
<dbReference type="Pfam" id="PF00892">
    <property type="entry name" value="EamA"/>
    <property type="match status" value="2"/>
</dbReference>
<evidence type="ECO:0000256" key="4">
    <source>
        <dbReference type="ARBA" id="ARBA00022989"/>
    </source>
</evidence>
<feature type="transmembrane region" description="Helical" evidence="6">
    <location>
        <begin position="256"/>
        <end position="272"/>
    </location>
</feature>
<feature type="transmembrane region" description="Helical" evidence="6">
    <location>
        <begin position="278"/>
        <end position="295"/>
    </location>
</feature>
<keyword evidence="5 6" id="KW-0472">Membrane</keyword>
<keyword evidence="4 6" id="KW-1133">Transmembrane helix</keyword>
<comment type="similarity">
    <text evidence="2">Belongs to the EamA transporter family.</text>
</comment>
<keyword evidence="9" id="KW-1185">Reference proteome</keyword>
<feature type="transmembrane region" description="Helical" evidence="6">
    <location>
        <begin position="187"/>
        <end position="209"/>
    </location>
</feature>
<evidence type="ECO:0000256" key="2">
    <source>
        <dbReference type="ARBA" id="ARBA00007362"/>
    </source>
</evidence>
<dbReference type="GO" id="GO:0016020">
    <property type="term" value="C:membrane"/>
    <property type="evidence" value="ECO:0007669"/>
    <property type="project" value="UniProtKB-SubCell"/>
</dbReference>
<feature type="transmembrane region" description="Helical" evidence="6">
    <location>
        <begin position="98"/>
        <end position="113"/>
    </location>
</feature>
<evidence type="ECO:0000256" key="1">
    <source>
        <dbReference type="ARBA" id="ARBA00004141"/>
    </source>
</evidence>
<dbReference type="AlphaFoldDB" id="A0A4V1KRV9"/>
<reference evidence="8 9" key="1">
    <citation type="submission" date="2018-07" db="EMBL/GenBank/DDBJ databases">
        <title>Leeuwenhoekiella genomics.</title>
        <authorList>
            <person name="Tahon G."/>
            <person name="Willems A."/>
        </authorList>
    </citation>
    <scope>NUCLEOTIDE SEQUENCE [LARGE SCALE GENOMIC DNA]</scope>
    <source>
        <strain evidence="8 9">LMG 29608</strain>
    </source>
</reference>
<evidence type="ECO:0000256" key="3">
    <source>
        <dbReference type="ARBA" id="ARBA00022692"/>
    </source>
</evidence>
<dbReference type="OrthoDB" id="1416484at2"/>
<feature type="transmembrane region" description="Helical" evidence="6">
    <location>
        <begin position="35"/>
        <end position="60"/>
    </location>
</feature>
<dbReference type="InterPro" id="IPR050638">
    <property type="entry name" value="AA-Vitamin_Transporters"/>
</dbReference>